<sequence>MNCVVEYGKHRGLTSQSLSSHKDSLHKRNLGTSPKTPTIFFFFQVTQHSHALP</sequence>
<dbReference type="KEGG" id="nte:NEUTE1DRAFT118663"/>
<evidence type="ECO:0000313" key="1">
    <source>
        <dbReference type="EMBL" id="EGO52180.1"/>
    </source>
</evidence>
<keyword evidence="2" id="KW-1185">Reference proteome</keyword>
<dbReference type="Proteomes" id="UP000008065">
    <property type="component" value="Unassembled WGS sequence"/>
</dbReference>
<name>F8N0P0_NEUT8</name>
<organism evidence="1 2">
    <name type="scientific">Neurospora tetrasperma (strain FGSC 2508 / ATCC MYA-4615 / P0657)</name>
    <dbReference type="NCBI Taxonomy" id="510951"/>
    <lineage>
        <taxon>Eukaryota</taxon>
        <taxon>Fungi</taxon>
        <taxon>Dikarya</taxon>
        <taxon>Ascomycota</taxon>
        <taxon>Pezizomycotina</taxon>
        <taxon>Sordariomycetes</taxon>
        <taxon>Sordariomycetidae</taxon>
        <taxon>Sordariales</taxon>
        <taxon>Sordariaceae</taxon>
        <taxon>Neurospora</taxon>
    </lineage>
</organism>
<protein>
    <submittedName>
        <fullName evidence="1">Uncharacterized protein</fullName>
    </submittedName>
</protein>
<dbReference type="EMBL" id="GL891382">
    <property type="protein sequence ID" value="EGO52180.1"/>
    <property type="molecule type" value="Genomic_DNA"/>
</dbReference>
<reference evidence="2" key="1">
    <citation type="journal article" date="2011" name="Genetics">
        <title>Massive changes in genome architecture accompany the transition to self-fertility in the filamentous fungus Neurospora tetrasperma.</title>
        <authorList>
            <person name="Ellison C.E."/>
            <person name="Stajich J.E."/>
            <person name="Jacobson D.J."/>
            <person name="Natvig D.O."/>
            <person name="Lapidus A."/>
            <person name="Foster B."/>
            <person name="Aerts A."/>
            <person name="Riley R."/>
            <person name="Lindquist E.A."/>
            <person name="Grigoriev I.V."/>
            <person name="Taylor J.W."/>
        </authorList>
    </citation>
    <scope>NUCLEOTIDE SEQUENCE [LARGE SCALE GENOMIC DNA]</scope>
    <source>
        <strain evidence="2">FGSC 2508 / P0657</strain>
    </source>
</reference>
<dbReference type="GeneID" id="20823623"/>
<accession>F8N0P0</accession>
<dbReference type="HOGENOM" id="CLU_3069267_0_0_1"/>
<dbReference type="RefSeq" id="XP_009855822.1">
    <property type="nucleotide sequence ID" value="XM_009857520.1"/>
</dbReference>
<dbReference type="VEuPathDB" id="FungiDB:NEUTE1DRAFT_118663"/>
<dbReference type="AlphaFoldDB" id="F8N0P0"/>
<evidence type="ECO:0000313" key="2">
    <source>
        <dbReference type="Proteomes" id="UP000008065"/>
    </source>
</evidence>
<proteinExistence type="predicted"/>
<gene>
    <name evidence="1" type="ORF">NEUTE1DRAFT_118663</name>
</gene>